<dbReference type="RefSeq" id="WP_171471646.1">
    <property type="nucleotide sequence ID" value="NZ_CP053452.2"/>
</dbReference>
<evidence type="ECO:0000256" key="1">
    <source>
        <dbReference type="ARBA" id="ARBA00001947"/>
    </source>
</evidence>
<evidence type="ECO:0000256" key="2">
    <source>
        <dbReference type="ARBA" id="ARBA00022801"/>
    </source>
</evidence>
<dbReference type="GO" id="GO:0045148">
    <property type="term" value="F:tripeptide aminopeptidase activity"/>
    <property type="evidence" value="ECO:0007669"/>
    <property type="project" value="UniProtKB-EC"/>
</dbReference>
<sequence length="406" mass="42794">MPTATAPAFDLDTHAAVERLIRFLAVNSITGHEAAIGKELVAALKEVGVPAKAIAFDDAHTRIPEPTPIGNLIVKLPGTGKKNAKPILFMTHMDTVPLCAGAKPKQVGKRVVNELEGTTALGGDNRTGCAVLVTLAAELIKQNLPHPPITMLFTVREESGLFGAKHLDPADLGGPTVGFNFDGRCAADVLIGAIGADRWTVDIRGKAAHAGVAPERGISATMVLALAMAEVHEGGWFGKVVKDGREGTSNVGLVGTLDGKSAGDATNVVTDFVHVKGESRSHDAKFVREITAAYKTAFTNAAAKVKDHEGRTAKVKFTSRLDYVPFRLKADAPVVARAEAAVRAVGREPNLRVTNGGLDANWMVKHGIPTVTFGAGQNEIHTVKEYVDLTEFESGCRLALALATAE</sequence>
<dbReference type="EC" id="3.4.11.4" evidence="5"/>
<dbReference type="InterPro" id="IPR011650">
    <property type="entry name" value="Peptidase_M20_dimer"/>
</dbReference>
<dbReference type="KEGG" id="ftj:FTUN_3537"/>
<dbReference type="InterPro" id="IPR002933">
    <property type="entry name" value="Peptidase_M20"/>
</dbReference>
<proteinExistence type="predicted"/>
<reference evidence="6" key="1">
    <citation type="submission" date="2020-05" db="EMBL/GenBank/DDBJ databases">
        <title>Frigoriglobus tundricola gen. nov., sp. nov., a psychrotolerant cellulolytic planctomycete of the family Gemmataceae with two divergent copies of 16S rRNA gene.</title>
        <authorList>
            <person name="Kulichevskaya I.S."/>
            <person name="Ivanova A.A."/>
            <person name="Naumoff D.G."/>
            <person name="Beletsky A.V."/>
            <person name="Rijpstra W.I.C."/>
            <person name="Sinninghe Damste J.S."/>
            <person name="Mardanov A.V."/>
            <person name="Ravin N.V."/>
            <person name="Dedysh S.N."/>
        </authorList>
    </citation>
    <scope>NUCLEOTIDE SEQUENCE [LARGE SCALE GENOMIC DNA]</scope>
    <source>
        <strain evidence="6">PL17</strain>
    </source>
</reference>
<keyword evidence="5" id="KW-0031">Aminopeptidase</keyword>
<dbReference type="AlphaFoldDB" id="A0A6M5YRR6"/>
<protein>
    <submittedName>
        <fullName evidence="5">Peptidase T</fullName>
        <ecNumber evidence="5">3.4.11.4</ecNumber>
    </submittedName>
</protein>
<accession>A0A6M5YRR6</accession>
<evidence type="ECO:0000313" key="5">
    <source>
        <dbReference type="EMBL" id="QJW95983.1"/>
    </source>
</evidence>
<dbReference type="InterPro" id="IPR036264">
    <property type="entry name" value="Bact_exopeptidase_dim_dom"/>
</dbReference>
<gene>
    <name evidence="5" type="ORF">FTUN_3537</name>
</gene>
<dbReference type="Pfam" id="PF01546">
    <property type="entry name" value="Peptidase_M20"/>
    <property type="match status" value="1"/>
</dbReference>
<evidence type="ECO:0000259" key="4">
    <source>
        <dbReference type="Pfam" id="PF07687"/>
    </source>
</evidence>
<name>A0A6M5YRR6_9BACT</name>
<dbReference type="PANTHER" id="PTHR42994:SF2">
    <property type="entry name" value="PEPTIDASE"/>
    <property type="match status" value="1"/>
</dbReference>
<keyword evidence="5" id="KW-0645">Protease</keyword>
<comment type="cofactor">
    <cofactor evidence="1">
        <name>Zn(2+)</name>
        <dbReference type="ChEBI" id="CHEBI:29105"/>
    </cofactor>
</comment>
<organism evidence="5 6">
    <name type="scientific">Frigoriglobus tundricola</name>
    <dbReference type="NCBI Taxonomy" id="2774151"/>
    <lineage>
        <taxon>Bacteria</taxon>
        <taxon>Pseudomonadati</taxon>
        <taxon>Planctomycetota</taxon>
        <taxon>Planctomycetia</taxon>
        <taxon>Gemmatales</taxon>
        <taxon>Gemmataceae</taxon>
        <taxon>Frigoriglobus</taxon>
    </lineage>
</organism>
<dbReference type="Proteomes" id="UP000503447">
    <property type="component" value="Chromosome"/>
</dbReference>
<dbReference type="PANTHER" id="PTHR42994">
    <property type="entry name" value="PEPTIDASE T"/>
    <property type="match status" value="1"/>
</dbReference>
<dbReference type="SUPFAM" id="SSF55031">
    <property type="entry name" value="Bacterial exopeptidase dimerisation domain"/>
    <property type="match status" value="1"/>
</dbReference>
<evidence type="ECO:0000313" key="6">
    <source>
        <dbReference type="Proteomes" id="UP000503447"/>
    </source>
</evidence>
<feature type="domain" description="Peptidase M20 dimerisation" evidence="4">
    <location>
        <begin position="195"/>
        <end position="304"/>
    </location>
</feature>
<keyword evidence="2 5" id="KW-0378">Hydrolase</keyword>
<keyword evidence="3" id="KW-0862">Zinc</keyword>
<keyword evidence="6" id="KW-1185">Reference proteome</keyword>
<dbReference type="EMBL" id="CP053452">
    <property type="protein sequence ID" value="QJW95983.1"/>
    <property type="molecule type" value="Genomic_DNA"/>
</dbReference>
<dbReference type="Pfam" id="PF07687">
    <property type="entry name" value="M20_dimer"/>
    <property type="match status" value="1"/>
</dbReference>
<dbReference type="Gene3D" id="3.30.70.360">
    <property type="match status" value="1"/>
</dbReference>
<dbReference type="SUPFAM" id="SSF53187">
    <property type="entry name" value="Zn-dependent exopeptidases"/>
    <property type="match status" value="1"/>
</dbReference>
<dbReference type="Gene3D" id="3.40.630.10">
    <property type="entry name" value="Zn peptidases"/>
    <property type="match status" value="1"/>
</dbReference>
<evidence type="ECO:0000256" key="3">
    <source>
        <dbReference type="ARBA" id="ARBA00022833"/>
    </source>
</evidence>